<proteinExistence type="predicted"/>
<comment type="caution">
    <text evidence="2">The sequence shown here is derived from an EMBL/GenBank/DDBJ whole genome shotgun (WGS) entry which is preliminary data.</text>
</comment>
<reference evidence="2" key="1">
    <citation type="submission" date="2021-02" db="EMBL/GenBank/DDBJ databases">
        <authorList>
            <person name="Nowell W R."/>
        </authorList>
    </citation>
    <scope>NUCLEOTIDE SEQUENCE</scope>
</reference>
<dbReference type="InterPro" id="IPR002909">
    <property type="entry name" value="IPT_dom"/>
</dbReference>
<feature type="domain" description="IPT/TIG" evidence="1">
    <location>
        <begin position="3"/>
        <end position="57"/>
    </location>
</feature>
<accession>A0A8S2YE11</accession>
<sequence length="80" mass="8498">ENDVQIGSYHCPVVSASSTQIQCQIGAGSLINAKTTQKVQMARDLQGYLFINGLLTFQFQASVANISPNYGSVMGGTQVT</sequence>
<dbReference type="Proteomes" id="UP000681967">
    <property type="component" value="Unassembled WGS sequence"/>
</dbReference>
<dbReference type="AlphaFoldDB" id="A0A8S2YE11"/>
<protein>
    <recommendedName>
        <fullName evidence="1">IPT/TIG domain-containing protein</fullName>
    </recommendedName>
</protein>
<evidence type="ECO:0000313" key="2">
    <source>
        <dbReference type="EMBL" id="CAF4549502.1"/>
    </source>
</evidence>
<name>A0A8S2YE11_9BILA</name>
<dbReference type="Pfam" id="PF01833">
    <property type="entry name" value="TIG"/>
    <property type="match status" value="1"/>
</dbReference>
<organism evidence="2 3">
    <name type="scientific">Rotaria magnacalcarata</name>
    <dbReference type="NCBI Taxonomy" id="392030"/>
    <lineage>
        <taxon>Eukaryota</taxon>
        <taxon>Metazoa</taxon>
        <taxon>Spiralia</taxon>
        <taxon>Gnathifera</taxon>
        <taxon>Rotifera</taxon>
        <taxon>Eurotatoria</taxon>
        <taxon>Bdelloidea</taxon>
        <taxon>Philodinida</taxon>
        <taxon>Philodinidae</taxon>
        <taxon>Rotaria</taxon>
    </lineage>
</organism>
<gene>
    <name evidence="2" type="ORF">BYL167_LOCUS38042</name>
</gene>
<evidence type="ECO:0000313" key="3">
    <source>
        <dbReference type="Proteomes" id="UP000681967"/>
    </source>
</evidence>
<feature type="non-terminal residue" evidence="2">
    <location>
        <position position="1"/>
    </location>
</feature>
<feature type="non-terminal residue" evidence="2">
    <location>
        <position position="80"/>
    </location>
</feature>
<evidence type="ECO:0000259" key="1">
    <source>
        <dbReference type="Pfam" id="PF01833"/>
    </source>
</evidence>
<dbReference type="EMBL" id="CAJOBH010087804">
    <property type="protein sequence ID" value="CAF4549502.1"/>
    <property type="molecule type" value="Genomic_DNA"/>
</dbReference>